<keyword evidence="11" id="KW-1185">Reference proteome</keyword>
<dbReference type="Proteomes" id="UP001519363">
    <property type="component" value="Unassembled WGS sequence"/>
</dbReference>
<proteinExistence type="predicted"/>
<dbReference type="CDD" id="cd08987">
    <property type="entry name" value="GH62"/>
    <property type="match status" value="1"/>
</dbReference>
<evidence type="ECO:0000256" key="3">
    <source>
        <dbReference type="ARBA" id="ARBA00012670"/>
    </source>
</evidence>
<evidence type="ECO:0000256" key="1">
    <source>
        <dbReference type="ARBA" id="ARBA00001462"/>
    </source>
</evidence>
<gene>
    <name evidence="10" type="ORF">JOF53_008529</name>
</gene>
<sequence length="374" mass="40844">MLGTTRTRRRSRLPAAVAAVAALLAGLLAGASPTEARAAGPEPQVAGPGTDRSTANLPSNFRWSSSGVLAGPKPDAQHAGALAVKDFSVVRHNNQWLVYATTASPSGWGLVQYAFNDWSQAATARHTYLDTSSAIGRGYRAAPQLFHFAPKNLWYLVYQTAPPTYSTSTNPADPRSWSAPRTFIAQEPPIVQQNKGNGQWIDFWVICDSANCYLFFSDNNGHVYRAQTSLANFPNGFGNTQIVLSDAKFSLFEATNVYKVAGREQYLLIQEAIGSTGRRYLRSYTAPSLIGRWTPLAATENQPFAGRNNVSFPGGAWTQDISHGELVRAGNDQTLTINPCRLQYVYQGMDPRAGGEYIRLPWRMGLLTQTNSTC</sequence>
<dbReference type="InterPro" id="IPR006311">
    <property type="entry name" value="TAT_signal"/>
</dbReference>
<keyword evidence="7" id="KW-0326">Glycosidase</keyword>
<accession>A0ABS5ATS0</accession>
<keyword evidence="4" id="KW-0964">Secreted</keyword>
<dbReference type="PANTHER" id="PTHR40631">
    <property type="entry name" value="ALPHA-L-ARABINOFURANOSIDASE AXHA-2-RELATED"/>
    <property type="match status" value="1"/>
</dbReference>
<dbReference type="InterPro" id="IPR005193">
    <property type="entry name" value="GH62_arabinosidase"/>
</dbReference>
<evidence type="ECO:0000256" key="6">
    <source>
        <dbReference type="ARBA" id="ARBA00022801"/>
    </source>
</evidence>
<protein>
    <recommendedName>
        <fullName evidence="3">non-reducing end alpha-L-arabinofuranosidase</fullName>
        <ecNumber evidence="3">3.2.1.55</ecNumber>
    </recommendedName>
</protein>
<name>A0ABS5ATS0_9PSEU</name>
<feature type="region of interest" description="Disordered" evidence="8">
    <location>
        <begin position="34"/>
        <end position="57"/>
    </location>
</feature>
<keyword evidence="6" id="KW-0378">Hydrolase</keyword>
<dbReference type="EC" id="3.2.1.55" evidence="3"/>
<evidence type="ECO:0000256" key="2">
    <source>
        <dbReference type="ARBA" id="ARBA00004613"/>
    </source>
</evidence>
<evidence type="ECO:0000256" key="4">
    <source>
        <dbReference type="ARBA" id="ARBA00022525"/>
    </source>
</evidence>
<dbReference type="RefSeq" id="WP_086784194.1">
    <property type="nucleotide sequence ID" value="NZ_JAGIOO010000001.1"/>
</dbReference>
<evidence type="ECO:0000313" key="10">
    <source>
        <dbReference type="EMBL" id="MBP2479657.1"/>
    </source>
</evidence>
<dbReference type="EMBL" id="JAGIOO010000001">
    <property type="protein sequence ID" value="MBP2479657.1"/>
    <property type="molecule type" value="Genomic_DNA"/>
</dbReference>
<dbReference type="InterPro" id="IPR023296">
    <property type="entry name" value="Glyco_hydro_beta-prop_sf"/>
</dbReference>
<dbReference type="PROSITE" id="PS51318">
    <property type="entry name" value="TAT"/>
    <property type="match status" value="1"/>
</dbReference>
<evidence type="ECO:0000313" key="11">
    <source>
        <dbReference type="Proteomes" id="UP001519363"/>
    </source>
</evidence>
<reference evidence="10 11" key="1">
    <citation type="submission" date="2021-03" db="EMBL/GenBank/DDBJ databases">
        <title>Sequencing the genomes of 1000 actinobacteria strains.</title>
        <authorList>
            <person name="Klenk H.-P."/>
        </authorList>
    </citation>
    <scope>NUCLEOTIDE SEQUENCE [LARGE SCALE GENOMIC DNA]</scope>
    <source>
        <strain evidence="10 11">DSM 44580</strain>
    </source>
</reference>
<dbReference type="Gene3D" id="2.115.10.20">
    <property type="entry name" value="Glycosyl hydrolase domain, family 43"/>
    <property type="match status" value="1"/>
</dbReference>
<dbReference type="PANTHER" id="PTHR40631:SF2">
    <property type="entry name" value="ALPHA-L-ARABINOFURANOSIDASE"/>
    <property type="match status" value="1"/>
</dbReference>
<dbReference type="SUPFAM" id="SSF75005">
    <property type="entry name" value="Arabinanase/levansucrase/invertase"/>
    <property type="match status" value="1"/>
</dbReference>
<dbReference type="Pfam" id="PF03664">
    <property type="entry name" value="Glyco_hydro_62"/>
    <property type="match status" value="1"/>
</dbReference>
<evidence type="ECO:0000256" key="7">
    <source>
        <dbReference type="ARBA" id="ARBA00023295"/>
    </source>
</evidence>
<keyword evidence="5 9" id="KW-0732">Signal</keyword>
<comment type="catalytic activity">
    <reaction evidence="1">
        <text>Hydrolysis of terminal non-reducing alpha-L-arabinofuranoside residues in alpha-L-arabinosides.</text>
        <dbReference type="EC" id="3.2.1.55"/>
    </reaction>
</comment>
<organism evidence="10 11">
    <name type="scientific">Crossiella equi</name>
    <dbReference type="NCBI Taxonomy" id="130796"/>
    <lineage>
        <taxon>Bacteria</taxon>
        <taxon>Bacillati</taxon>
        <taxon>Actinomycetota</taxon>
        <taxon>Actinomycetes</taxon>
        <taxon>Pseudonocardiales</taxon>
        <taxon>Pseudonocardiaceae</taxon>
        <taxon>Crossiella</taxon>
    </lineage>
</organism>
<evidence type="ECO:0000256" key="8">
    <source>
        <dbReference type="SAM" id="MobiDB-lite"/>
    </source>
</evidence>
<evidence type="ECO:0000256" key="9">
    <source>
        <dbReference type="SAM" id="SignalP"/>
    </source>
</evidence>
<feature type="chain" id="PRO_5045130805" description="non-reducing end alpha-L-arabinofuranosidase" evidence="9">
    <location>
        <begin position="39"/>
        <end position="374"/>
    </location>
</feature>
<feature type="signal peptide" evidence="9">
    <location>
        <begin position="1"/>
        <end position="38"/>
    </location>
</feature>
<evidence type="ECO:0000256" key="5">
    <source>
        <dbReference type="ARBA" id="ARBA00022729"/>
    </source>
</evidence>
<comment type="subcellular location">
    <subcellularLocation>
        <location evidence="2">Secreted</location>
    </subcellularLocation>
</comment>
<comment type="caution">
    <text evidence="10">The sequence shown here is derived from an EMBL/GenBank/DDBJ whole genome shotgun (WGS) entry which is preliminary data.</text>
</comment>